<dbReference type="VEuPathDB" id="FungiDB:BO97DRAFT_131161"/>
<organism evidence="2 3">
    <name type="scientific">Aspergillus homomorphus (strain CBS 101889)</name>
    <dbReference type="NCBI Taxonomy" id="1450537"/>
    <lineage>
        <taxon>Eukaryota</taxon>
        <taxon>Fungi</taxon>
        <taxon>Dikarya</taxon>
        <taxon>Ascomycota</taxon>
        <taxon>Pezizomycotina</taxon>
        <taxon>Eurotiomycetes</taxon>
        <taxon>Eurotiomycetidae</taxon>
        <taxon>Eurotiales</taxon>
        <taxon>Aspergillaceae</taxon>
        <taxon>Aspergillus</taxon>
        <taxon>Aspergillus subgen. Circumdati</taxon>
    </lineage>
</organism>
<feature type="signal peptide" evidence="1">
    <location>
        <begin position="1"/>
        <end position="23"/>
    </location>
</feature>
<evidence type="ECO:0000256" key="1">
    <source>
        <dbReference type="SAM" id="SignalP"/>
    </source>
</evidence>
<evidence type="ECO:0008006" key="4">
    <source>
        <dbReference type="Google" id="ProtNLM"/>
    </source>
</evidence>
<dbReference type="Proteomes" id="UP000248961">
    <property type="component" value="Unassembled WGS sequence"/>
</dbReference>
<name>A0A395IB27_ASPHC</name>
<proteinExistence type="predicted"/>
<dbReference type="AlphaFoldDB" id="A0A395IB27"/>
<evidence type="ECO:0000313" key="3">
    <source>
        <dbReference type="Proteomes" id="UP000248961"/>
    </source>
</evidence>
<feature type="chain" id="PRO_5017281379" description="Secreted protein" evidence="1">
    <location>
        <begin position="24"/>
        <end position="108"/>
    </location>
</feature>
<keyword evidence="3" id="KW-1185">Reference proteome</keyword>
<accession>A0A395IB27</accession>
<dbReference type="RefSeq" id="XP_025555487.1">
    <property type="nucleotide sequence ID" value="XM_025690048.1"/>
</dbReference>
<protein>
    <recommendedName>
        <fullName evidence="4">Secreted protein</fullName>
    </recommendedName>
</protein>
<dbReference type="EMBL" id="KZ824269">
    <property type="protein sequence ID" value="RAL16333.1"/>
    <property type="molecule type" value="Genomic_DNA"/>
</dbReference>
<dbReference type="GeneID" id="37194337"/>
<evidence type="ECO:0000313" key="2">
    <source>
        <dbReference type="EMBL" id="RAL16333.1"/>
    </source>
</evidence>
<reference evidence="2 3" key="1">
    <citation type="submission" date="2018-02" db="EMBL/GenBank/DDBJ databases">
        <title>The genomes of Aspergillus section Nigri reveals drivers in fungal speciation.</title>
        <authorList>
            <consortium name="DOE Joint Genome Institute"/>
            <person name="Vesth T.C."/>
            <person name="Nybo J."/>
            <person name="Theobald S."/>
            <person name="Brandl J."/>
            <person name="Frisvad J.C."/>
            <person name="Nielsen K.F."/>
            <person name="Lyhne E.K."/>
            <person name="Kogle M.E."/>
            <person name="Kuo A."/>
            <person name="Riley R."/>
            <person name="Clum A."/>
            <person name="Nolan M."/>
            <person name="Lipzen A."/>
            <person name="Salamov A."/>
            <person name="Henrissat B."/>
            <person name="Wiebenga A."/>
            <person name="De vries R.P."/>
            <person name="Grigoriev I.V."/>
            <person name="Mortensen U.H."/>
            <person name="Andersen M.R."/>
            <person name="Baker S.E."/>
        </authorList>
    </citation>
    <scope>NUCLEOTIDE SEQUENCE [LARGE SCALE GENOMIC DNA]</scope>
    <source>
        <strain evidence="2 3">CBS 101889</strain>
    </source>
</reference>
<sequence>MSCTRITCFCLLALSQLVSQVTSHLCTITSRFFYSRISLTTYQVFEYLLLISPLLFPPLPLTPFSALSSLPLPPCPSSKSKPPTQIPHANDRNTVHYLSSTHHPICFN</sequence>
<keyword evidence="1" id="KW-0732">Signal</keyword>
<gene>
    <name evidence="2" type="ORF">BO97DRAFT_131161</name>
</gene>